<evidence type="ECO:0000256" key="5">
    <source>
        <dbReference type="ARBA" id="ARBA00022692"/>
    </source>
</evidence>
<gene>
    <name evidence="11" type="ORF">JCM9152_1728</name>
</gene>
<dbReference type="GO" id="GO:0005886">
    <property type="term" value="C:plasma membrane"/>
    <property type="evidence" value="ECO:0007669"/>
    <property type="project" value="UniProtKB-SubCell"/>
</dbReference>
<evidence type="ECO:0000256" key="6">
    <source>
        <dbReference type="ARBA" id="ARBA00022989"/>
    </source>
</evidence>
<proteinExistence type="inferred from homology"/>
<keyword evidence="4" id="KW-0997">Cell inner membrane</keyword>
<feature type="transmembrane region" description="Helical" evidence="9">
    <location>
        <begin position="89"/>
        <end position="110"/>
    </location>
</feature>
<feature type="transmembrane region" description="Helical" evidence="9">
    <location>
        <begin position="51"/>
        <end position="68"/>
    </location>
</feature>
<dbReference type="PANTHER" id="PTHR35011:SF2">
    <property type="entry name" value="2,3-DIKETO-L-GULONATE TRAP TRANSPORTER SMALL PERMEASE PROTEIN YIAM"/>
    <property type="match status" value="1"/>
</dbReference>
<comment type="caution">
    <text evidence="11">The sequence shown here is derived from an EMBL/GenBank/DDBJ whole genome shotgun (WGS) entry which is preliminary data.</text>
</comment>
<sequence length="171" mass="19457">MGVLKKLDQWVIKIEEWILSYAIITIAVMVIGNMLSRTITGSSWAFSMEVSNFAVIIATFLGISYAARKGRHISMSAFYDLAPFPIRKALAIFIPAVTALTLLVLAWFSFSYFQALYESGRVTTAMQLPAYIFAFFVPIGFVFGSIQFMRNMWINIKEKDVYLAQERKDYS</sequence>
<dbReference type="InterPro" id="IPR055348">
    <property type="entry name" value="DctQ"/>
</dbReference>
<evidence type="ECO:0000256" key="9">
    <source>
        <dbReference type="SAM" id="Phobius"/>
    </source>
</evidence>
<keyword evidence="12" id="KW-1185">Reference proteome</keyword>
<evidence type="ECO:0000313" key="12">
    <source>
        <dbReference type="Proteomes" id="UP000018895"/>
    </source>
</evidence>
<comment type="similarity">
    <text evidence="8">Belongs to the TRAP transporter small permease family.</text>
</comment>
<feature type="domain" description="Tripartite ATP-independent periplasmic transporters DctQ component" evidence="10">
    <location>
        <begin position="26"/>
        <end position="153"/>
    </location>
</feature>
<dbReference type="InterPro" id="IPR007387">
    <property type="entry name" value="TRAP_DctQ"/>
</dbReference>
<keyword evidence="2" id="KW-0813">Transport</keyword>
<evidence type="ECO:0000313" key="11">
    <source>
        <dbReference type="EMBL" id="GAE30324.1"/>
    </source>
</evidence>
<dbReference type="OrthoDB" id="5465095at2"/>
<dbReference type="AlphaFoldDB" id="W4QG55"/>
<evidence type="ECO:0000259" key="10">
    <source>
        <dbReference type="Pfam" id="PF04290"/>
    </source>
</evidence>
<feature type="transmembrane region" description="Helical" evidence="9">
    <location>
        <begin position="21"/>
        <end position="39"/>
    </location>
</feature>
<name>W4QG55_9BACI</name>
<evidence type="ECO:0000256" key="8">
    <source>
        <dbReference type="ARBA" id="ARBA00038436"/>
    </source>
</evidence>
<evidence type="ECO:0000256" key="1">
    <source>
        <dbReference type="ARBA" id="ARBA00004429"/>
    </source>
</evidence>
<evidence type="ECO:0000256" key="7">
    <source>
        <dbReference type="ARBA" id="ARBA00023136"/>
    </source>
</evidence>
<keyword evidence="3" id="KW-1003">Cell membrane</keyword>
<dbReference type="STRING" id="1236971.JCM9152_1728"/>
<dbReference type="GO" id="GO:0015740">
    <property type="term" value="P:C4-dicarboxylate transport"/>
    <property type="evidence" value="ECO:0007669"/>
    <property type="project" value="TreeGrafter"/>
</dbReference>
<protein>
    <submittedName>
        <fullName evidence="11">TRAP-type transport system</fullName>
    </submittedName>
</protein>
<keyword evidence="6 9" id="KW-1133">Transmembrane helix</keyword>
<keyword evidence="7 9" id="KW-0472">Membrane</keyword>
<dbReference type="Pfam" id="PF04290">
    <property type="entry name" value="DctQ"/>
    <property type="match status" value="1"/>
</dbReference>
<dbReference type="GO" id="GO:0022857">
    <property type="term" value="F:transmembrane transporter activity"/>
    <property type="evidence" value="ECO:0007669"/>
    <property type="project" value="TreeGrafter"/>
</dbReference>
<evidence type="ECO:0000256" key="4">
    <source>
        <dbReference type="ARBA" id="ARBA00022519"/>
    </source>
</evidence>
<feature type="transmembrane region" description="Helical" evidence="9">
    <location>
        <begin position="130"/>
        <end position="149"/>
    </location>
</feature>
<organism evidence="11 12">
    <name type="scientific">Halalkalibacter hemicellulosilyticusJCM 9152</name>
    <dbReference type="NCBI Taxonomy" id="1236971"/>
    <lineage>
        <taxon>Bacteria</taxon>
        <taxon>Bacillati</taxon>
        <taxon>Bacillota</taxon>
        <taxon>Bacilli</taxon>
        <taxon>Bacillales</taxon>
        <taxon>Bacillaceae</taxon>
        <taxon>Halalkalibacter</taxon>
    </lineage>
</organism>
<dbReference type="RefSeq" id="WP_035342861.1">
    <property type="nucleotide sequence ID" value="NZ_BAUU01000010.1"/>
</dbReference>
<comment type="subcellular location">
    <subcellularLocation>
        <location evidence="1">Cell inner membrane</location>
        <topology evidence="1">Multi-pass membrane protein</topology>
    </subcellularLocation>
</comment>
<accession>W4QG55</accession>
<reference evidence="11" key="1">
    <citation type="journal article" date="2014" name="Genome Announc.">
        <title>Draft Genome Sequences of Three Alkaliphilic Bacillus Strains, Bacillus wakoensis JCM 9140T, Bacillus akibai JCM 9157T, and Bacillus hemicellulosilyticus JCM 9152T.</title>
        <authorList>
            <person name="Yuki M."/>
            <person name="Oshima K."/>
            <person name="Suda W."/>
            <person name="Oshida Y."/>
            <person name="Kitamura K."/>
            <person name="Iida T."/>
            <person name="Hattori M."/>
            <person name="Ohkuma M."/>
        </authorList>
    </citation>
    <scope>NUCLEOTIDE SEQUENCE [LARGE SCALE GENOMIC DNA]</scope>
    <source>
        <strain evidence="11">JCM 9152</strain>
    </source>
</reference>
<dbReference type="PANTHER" id="PTHR35011">
    <property type="entry name" value="2,3-DIKETO-L-GULONATE TRAP TRANSPORTER SMALL PERMEASE PROTEIN YIAM"/>
    <property type="match status" value="1"/>
</dbReference>
<dbReference type="Proteomes" id="UP000018895">
    <property type="component" value="Unassembled WGS sequence"/>
</dbReference>
<evidence type="ECO:0000256" key="2">
    <source>
        <dbReference type="ARBA" id="ARBA00022448"/>
    </source>
</evidence>
<keyword evidence="5 9" id="KW-0812">Transmembrane</keyword>
<evidence type="ECO:0000256" key="3">
    <source>
        <dbReference type="ARBA" id="ARBA00022475"/>
    </source>
</evidence>
<dbReference type="EMBL" id="BAUU01000010">
    <property type="protein sequence ID" value="GAE30324.1"/>
    <property type="molecule type" value="Genomic_DNA"/>
</dbReference>